<organism evidence="1 2">
    <name type="scientific">Stentor coeruleus</name>
    <dbReference type="NCBI Taxonomy" id="5963"/>
    <lineage>
        <taxon>Eukaryota</taxon>
        <taxon>Sar</taxon>
        <taxon>Alveolata</taxon>
        <taxon>Ciliophora</taxon>
        <taxon>Postciliodesmatophora</taxon>
        <taxon>Heterotrichea</taxon>
        <taxon>Heterotrichida</taxon>
        <taxon>Stentoridae</taxon>
        <taxon>Stentor</taxon>
    </lineage>
</organism>
<sequence>MRLGIYYSLRFFSINHMITSSKIIQMIKSNKISNILNESNKILDMDVLSLSLILNELKKQNLQAENCRSILNIIMASLEKNSFDATNSVCSLVRIAKFIKYSDAVTLKIIDFIKSISDDLSPREISDIVSGVYYLNISTKEKIEVLDFMCEKIDKTIDNFASKDKSSIITGLCKIFSPRIKETAHLILEKINTQNIIEMSAACNFLSFCPFDDFMHYFNICENLILENPRELPLIKNQLIHSYSKYKIGSSVLWNFFIDDFIENHNTIDKKSLFLWYKGFHRYGKLSEAKLDKLEIFFESDKKYFSQLQLEHIEFYRVRKIHKIQIPLKENKSDK</sequence>
<proteinExistence type="predicted"/>
<dbReference type="Proteomes" id="UP000187209">
    <property type="component" value="Unassembled WGS sequence"/>
</dbReference>
<comment type="caution">
    <text evidence="1">The sequence shown here is derived from an EMBL/GenBank/DDBJ whole genome shotgun (WGS) entry which is preliminary data.</text>
</comment>
<reference evidence="1 2" key="1">
    <citation type="submission" date="2016-11" db="EMBL/GenBank/DDBJ databases">
        <title>The macronuclear genome of Stentor coeruleus: a giant cell with tiny introns.</title>
        <authorList>
            <person name="Slabodnick M."/>
            <person name="Ruby J.G."/>
            <person name="Reiff S.B."/>
            <person name="Swart E.C."/>
            <person name="Gosai S."/>
            <person name="Prabakaran S."/>
            <person name="Witkowska E."/>
            <person name="Larue G.E."/>
            <person name="Fisher S."/>
            <person name="Freeman R.M."/>
            <person name="Gunawardena J."/>
            <person name="Chu W."/>
            <person name="Stover N.A."/>
            <person name="Gregory B.D."/>
            <person name="Nowacki M."/>
            <person name="Derisi J."/>
            <person name="Roy S.W."/>
            <person name="Marshall W.F."/>
            <person name="Sood P."/>
        </authorList>
    </citation>
    <scope>NUCLEOTIDE SEQUENCE [LARGE SCALE GENOMIC DNA]</scope>
    <source>
        <strain evidence="1">WM001</strain>
    </source>
</reference>
<evidence type="ECO:0000313" key="2">
    <source>
        <dbReference type="Proteomes" id="UP000187209"/>
    </source>
</evidence>
<accession>A0A1R2CCL7</accession>
<keyword evidence="2" id="KW-1185">Reference proteome</keyword>
<dbReference type="AlphaFoldDB" id="A0A1R2CCL7"/>
<protein>
    <submittedName>
        <fullName evidence="1">Uncharacterized protein</fullName>
    </submittedName>
</protein>
<dbReference type="EMBL" id="MPUH01000195">
    <property type="protein sequence ID" value="OMJ86758.1"/>
    <property type="molecule type" value="Genomic_DNA"/>
</dbReference>
<evidence type="ECO:0000313" key="1">
    <source>
        <dbReference type="EMBL" id="OMJ86758.1"/>
    </source>
</evidence>
<name>A0A1R2CCL7_9CILI</name>
<gene>
    <name evidence="1" type="ORF">SteCoe_11610</name>
</gene>